<keyword evidence="3" id="KW-1185">Reference proteome</keyword>
<evidence type="ECO:0000313" key="3">
    <source>
        <dbReference type="Proteomes" id="UP001569428"/>
    </source>
</evidence>
<dbReference type="RefSeq" id="WP_371839009.1">
    <property type="nucleotide sequence ID" value="NZ_JBGMEK010000020.1"/>
</dbReference>
<evidence type="ECO:0000313" key="2">
    <source>
        <dbReference type="EMBL" id="MFA0811447.1"/>
    </source>
</evidence>
<proteinExistence type="predicted"/>
<dbReference type="Proteomes" id="UP001569428">
    <property type="component" value="Unassembled WGS sequence"/>
</dbReference>
<feature type="transmembrane region" description="Helical" evidence="1">
    <location>
        <begin position="64"/>
        <end position="84"/>
    </location>
</feature>
<keyword evidence="1" id="KW-0472">Membrane</keyword>
<dbReference type="EMBL" id="JBGMEK010000020">
    <property type="protein sequence ID" value="MFA0811447.1"/>
    <property type="molecule type" value="Genomic_DNA"/>
</dbReference>
<sequence length="189" mass="21075">MQKTDSTKYLSDAKLKRQLRLMPIAEPGPDLEARLLSSVMRKRRTELNNQMGVQIFSGGMTRRFALAAGLLLALGIAMSLALIVSKPPTASVVQNQWPSEGREVQPVVFLLHSGQQMLGATIRVTLPDNVRLDGYADTQVLQWRADISLGNNRLTLPVEMLESAKEGEILIEVEYRGLSKRLRQPVIRL</sequence>
<name>A0ABV4NZH8_9GAMM</name>
<keyword evidence="1" id="KW-1133">Transmembrane helix</keyword>
<comment type="caution">
    <text evidence="2">The sequence shown here is derived from an EMBL/GenBank/DDBJ whole genome shotgun (WGS) entry which is preliminary data.</text>
</comment>
<keyword evidence="1" id="KW-0812">Transmembrane</keyword>
<accession>A0ABV4NZH8</accession>
<protein>
    <submittedName>
        <fullName evidence="2">Uncharacterized protein</fullName>
    </submittedName>
</protein>
<evidence type="ECO:0000256" key="1">
    <source>
        <dbReference type="SAM" id="Phobius"/>
    </source>
</evidence>
<organism evidence="2 3">
    <name type="scientific">Microbulbifer epialgicus</name>
    <dbReference type="NCBI Taxonomy" id="393907"/>
    <lineage>
        <taxon>Bacteria</taxon>
        <taxon>Pseudomonadati</taxon>
        <taxon>Pseudomonadota</taxon>
        <taxon>Gammaproteobacteria</taxon>
        <taxon>Cellvibrionales</taxon>
        <taxon>Microbulbiferaceae</taxon>
        <taxon>Microbulbifer</taxon>
    </lineage>
</organism>
<gene>
    <name evidence="2" type="ORF">ACCI49_11005</name>
</gene>
<reference evidence="2 3" key="1">
    <citation type="submission" date="2024-08" db="EMBL/GenBank/DDBJ databases">
        <authorList>
            <person name="Ishaq N."/>
        </authorList>
    </citation>
    <scope>NUCLEOTIDE SEQUENCE [LARGE SCALE GENOMIC DNA]</scope>
    <source>
        <strain evidence="2 3">DSM 18651</strain>
    </source>
</reference>